<dbReference type="EMBL" id="CACVBS010000047">
    <property type="protein sequence ID" value="CAA7265182.1"/>
    <property type="molecule type" value="Genomic_DNA"/>
</dbReference>
<feature type="compositionally biased region" description="Polar residues" evidence="1">
    <location>
        <begin position="488"/>
        <end position="497"/>
    </location>
</feature>
<evidence type="ECO:0000256" key="2">
    <source>
        <dbReference type="SAM" id="Phobius"/>
    </source>
</evidence>
<dbReference type="AlphaFoldDB" id="A0A8S0X2K3"/>
<name>A0A8S0X2K3_CYCAE</name>
<evidence type="ECO:0000313" key="3">
    <source>
        <dbReference type="EMBL" id="CAA7265182.1"/>
    </source>
</evidence>
<feature type="region of interest" description="Disordered" evidence="1">
    <location>
        <begin position="33"/>
        <end position="117"/>
    </location>
</feature>
<feature type="compositionally biased region" description="Low complexity" evidence="1">
    <location>
        <begin position="67"/>
        <end position="117"/>
    </location>
</feature>
<proteinExistence type="predicted"/>
<feature type="region of interest" description="Disordered" evidence="1">
    <location>
        <begin position="396"/>
        <end position="577"/>
    </location>
</feature>
<evidence type="ECO:0000313" key="4">
    <source>
        <dbReference type="Proteomes" id="UP000467700"/>
    </source>
</evidence>
<keyword evidence="4" id="KW-1185">Reference proteome</keyword>
<gene>
    <name evidence="3" type="ORF">AAE3_LOCUS7459</name>
</gene>
<sequence length="577" mass="60596">MSIAHNIHHRRAAAAHHRRQLGFDPTAIFGGIFGDDDDNTPSRPTTTTDIFGGLTGILFPTPTNDDLPSITSTSASTSSSSSSSTSASSETTTSTTLTPTTTSQATTTTPPPVQQTTVVTPTVITSLTNSRVSTSASSTLVASATSTAEASTGLSTGAVVGGIGAGIVAIAALGFAVTFFIRRARKREANAFDDHDFRRSAMVLNDPPTHEDTVARGYNPRPPSMVERRLGSSPPPFGNGYDNYNQDYYGDNRAGYGAGYQQPSFTPGQVIGMDNGAPSPMMANSAHPMYPDAAYTQSPFSPIGTPVSEYGQYPGHSQYPDHPSLARQASNAGAYPVLTRQSSQESHHGPHSPPRAPHTQLEQENIPANDYVDLSRASVSPFQAAQYAEISRRLNTEVPAGMPTPDVEREMPPPPPPKYNSMDASPFADPSSAPPSPGGQYVVDKRRPASAESETLEFPVPPSPAHTTSSRYRIDSMPPTLPEIQVESRVSVSQYTMKESAGPAPLATASKAPAGPSPLAASYAPSPTSPVAPAPPPAAATASTAKAPHAAEPQLTNEQKRGTTYSVYDPEDAYGGF</sequence>
<dbReference type="PANTHER" id="PTHR16021">
    <property type="entry name" value="MANSC DOMAIN CONTAINING PROTEIN 1"/>
    <property type="match status" value="1"/>
</dbReference>
<keyword evidence="2" id="KW-0472">Membrane</keyword>
<accession>A0A8S0X2K3</accession>
<keyword evidence="2" id="KW-1133">Transmembrane helix</keyword>
<feature type="compositionally biased region" description="Low complexity" evidence="1">
    <location>
        <begin position="509"/>
        <end position="526"/>
    </location>
</feature>
<keyword evidence="2" id="KW-0812">Transmembrane</keyword>
<dbReference type="PANTHER" id="PTHR16021:SF23">
    <property type="entry name" value="FI18411P1-RELATED"/>
    <property type="match status" value="1"/>
</dbReference>
<feature type="region of interest" description="Disordered" evidence="1">
    <location>
        <begin position="306"/>
        <end position="326"/>
    </location>
</feature>
<dbReference type="Proteomes" id="UP000467700">
    <property type="component" value="Unassembled WGS sequence"/>
</dbReference>
<dbReference type="InterPro" id="IPR052660">
    <property type="entry name" value="Erythrocyte_Invasion_ImmMod"/>
</dbReference>
<reference evidence="3 4" key="1">
    <citation type="submission" date="2020-01" db="EMBL/GenBank/DDBJ databases">
        <authorList>
            <person name="Gupta K D."/>
        </authorList>
    </citation>
    <scope>NUCLEOTIDE SEQUENCE [LARGE SCALE GENOMIC DNA]</scope>
</reference>
<evidence type="ECO:0000256" key="1">
    <source>
        <dbReference type="SAM" id="MobiDB-lite"/>
    </source>
</evidence>
<organism evidence="3 4">
    <name type="scientific">Cyclocybe aegerita</name>
    <name type="common">Black poplar mushroom</name>
    <name type="synonym">Agrocybe aegerita</name>
    <dbReference type="NCBI Taxonomy" id="1973307"/>
    <lineage>
        <taxon>Eukaryota</taxon>
        <taxon>Fungi</taxon>
        <taxon>Dikarya</taxon>
        <taxon>Basidiomycota</taxon>
        <taxon>Agaricomycotina</taxon>
        <taxon>Agaricomycetes</taxon>
        <taxon>Agaricomycetidae</taxon>
        <taxon>Agaricales</taxon>
        <taxon>Agaricineae</taxon>
        <taxon>Bolbitiaceae</taxon>
        <taxon>Cyclocybe</taxon>
    </lineage>
</organism>
<feature type="compositionally biased region" description="Pro residues" evidence="1">
    <location>
        <begin position="527"/>
        <end position="538"/>
    </location>
</feature>
<feature type="region of interest" description="Disordered" evidence="1">
    <location>
        <begin position="339"/>
        <end position="359"/>
    </location>
</feature>
<feature type="compositionally biased region" description="Polar residues" evidence="1">
    <location>
        <begin position="554"/>
        <end position="566"/>
    </location>
</feature>
<feature type="region of interest" description="Disordered" evidence="1">
    <location>
        <begin position="203"/>
        <end position="237"/>
    </location>
</feature>
<feature type="transmembrane region" description="Helical" evidence="2">
    <location>
        <begin position="158"/>
        <end position="181"/>
    </location>
</feature>
<feature type="compositionally biased region" description="Low complexity" evidence="1">
    <location>
        <begin position="421"/>
        <end position="431"/>
    </location>
</feature>
<dbReference type="OrthoDB" id="3263296at2759"/>
<feature type="compositionally biased region" description="Low complexity" evidence="1">
    <location>
        <begin position="539"/>
        <end position="553"/>
    </location>
</feature>
<comment type="caution">
    <text evidence="3">The sequence shown here is derived from an EMBL/GenBank/DDBJ whole genome shotgun (WGS) entry which is preliminary data.</text>
</comment>
<protein>
    <submittedName>
        <fullName evidence="3">Uncharacterized protein</fullName>
    </submittedName>
</protein>